<evidence type="ECO:0000256" key="3">
    <source>
        <dbReference type="ARBA" id="ARBA00022833"/>
    </source>
</evidence>
<dbReference type="Proteomes" id="UP000593892">
    <property type="component" value="Chromosome"/>
</dbReference>
<dbReference type="EMBL" id="CP063849">
    <property type="protein sequence ID" value="QOY84909.1"/>
    <property type="molecule type" value="Genomic_DNA"/>
</dbReference>
<dbReference type="InterPro" id="IPR043129">
    <property type="entry name" value="ATPase_NBD"/>
</dbReference>
<keyword evidence="8" id="KW-1185">Reference proteome</keyword>
<dbReference type="GO" id="GO:0046872">
    <property type="term" value="F:metal ion binding"/>
    <property type="evidence" value="ECO:0007669"/>
    <property type="project" value="UniProtKB-KW"/>
</dbReference>
<dbReference type="AlphaFoldDB" id="A0A7S7SHF9"/>
<evidence type="ECO:0000256" key="6">
    <source>
        <dbReference type="ARBA" id="ARBA00048451"/>
    </source>
</evidence>
<dbReference type="KEGG" id="pfer:IRI77_18805"/>
<dbReference type="EC" id="2.7.1.4" evidence="5"/>
<evidence type="ECO:0000256" key="5">
    <source>
        <dbReference type="ARBA" id="ARBA00038887"/>
    </source>
</evidence>
<dbReference type="SUPFAM" id="SSF53067">
    <property type="entry name" value="Actin-like ATPase domain"/>
    <property type="match status" value="1"/>
</dbReference>
<organism evidence="7 8">
    <name type="scientific">Paludibaculum fermentans</name>
    <dbReference type="NCBI Taxonomy" id="1473598"/>
    <lineage>
        <taxon>Bacteria</taxon>
        <taxon>Pseudomonadati</taxon>
        <taxon>Acidobacteriota</taxon>
        <taxon>Terriglobia</taxon>
        <taxon>Bryobacterales</taxon>
        <taxon>Bryobacteraceae</taxon>
        <taxon>Paludibaculum</taxon>
    </lineage>
</organism>
<dbReference type="InterPro" id="IPR049874">
    <property type="entry name" value="ROK_cs"/>
</dbReference>
<keyword evidence="4" id="KW-0460">Magnesium</keyword>
<comment type="cofactor">
    <cofactor evidence="1">
        <name>Mg(2+)</name>
        <dbReference type="ChEBI" id="CHEBI:18420"/>
    </cofactor>
</comment>
<evidence type="ECO:0000256" key="4">
    <source>
        <dbReference type="ARBA" id="ARBA00022842"/>
    </source>
</evidence>
<evidence type="ECO:0000256" key="2">
    <source>
        <dbReference type="ARBA" id="ARBA00022723"/>
    </source>
</evidence>
<dbReference type="FunFam" id="3.30.420.40:FF:000136">
    <property type="entry name" value="Putative fructokinase"/>
    <property type="match status" value="1"/>
</dbReference>
<dbReference type="Pfam" id="PF00480">
    <property type="entry name" value="ROK"/>
    <property type="match status" value="1"/>
</dbReference>
<dbReference type="PROSITE" id="PS01125">
    <property type="entry name" value="ROK"/>
    <property type="match status" value="1"/>
</dbReference>
<dbReference type="PANTHER" id="PTHR42742:SF3">
    <property type="entry name" value="FRUCTOKINASE"/>
    <property type="match status" value="1"/>
</dbReference>
<proteinExistence type="predicted"/>
<dbReference type="InterPro" id="IPR051804">
    <property type="entry name" value="Carb_Metab_Reg_Kinase/Isom"/>
</dbReference>
<sequence length="280" mass="29480">MSLYGAVEAGGTKFVVAVGDDPLQPRDVRRFSTSNNPLETVSEVVEYFRERGPLKGVGVATFGPIDFASGAITNTPKLAWQNFPLRDALRRGLNVPVGFDTDVNGAALGEARCGAGKGLENLVYITVGTGIGGGALVGGQLVHGLMHPEMGHLLVRRAPGEIAEFKGVCPFHGDCLEGLASGPAMQARWGVPADELAPEHEAWRIEADYLAQACVNLACVVSPQVIVLGGGVMGQRHLFPLVRTRAEELSQGYLPLPAIVPPGLEYPGLSGAFVLAMECV</sequence>
<dbReference type="GO" id="GO:0008865">
    <property type="term" value="F:fructokinase activity"/>
    <property type="evidence" value="ECO:0007669"/>
    <property type="project" value="UniProtKB-EC"/>
</dbReference>
<name>A0A7S7SHF9_PALFE</name>
<evidence type="ECO:0000256" key="1">
    <source>
        <dbReference type="ARBA" id="ARBA00001946"/>
    </source>
</evidence>
<dbReference type="PANTHER" id="PTHR42742">
    <property type="entry name" value="TRANSCRIPTIONAL REPRESSOR MPRA"/>
    <property type="match status" value="1"/>
</dbReference>
<evidence type="ECO:0000313" key="8">
    <source>
        <dbReference type="Proteomes" id="UP000593892"/>
    </source>
</evidence>
<gene>
    <name evidence="7" type="ORF">IRI77_18805</name>
</gene>
<accession>A0A7S7SHF9</accession>
<dbReference type="InterPro" id="IPR000600">
    <property type="entry name" value="ROK"/>
</dbReference>
<keyword evidence="3" id="KW-0862">Zinc</keyword>
<evidence type="ECO:0000313" key="7">
    <source>
        <dbReference type="EMBL" id="QOY84909.1"/>
    </source>
</evidence>
<protein>
    <recommendedName>
        <fullName evidence="5">fructokinase</fullName>
        <ecNumber evidence="5">2.7.1.4</ecNumber>
    </recommendedName>
</protein>
<keyword evidence="2" id="KW-0479">Metal-binding</keyword>
<comment type="catalytic activity">
    <reaction evidence="6">
        <text>D-fructose + ATP = D-fructose 6-phosphate + ADP + H(+)</text>
        <dbReference type="Rhea" id="RHEA:16125"/>
        <dbReference type="ChEBI" id="CHEBI:15378"/>
        <dbReference type="ChEBI" id="CHEBI:30616"/>
        <dbReference type="ChEBI" id="CHEBI:37721"/>
        <dbReference type="ChEBI" id="CHEBI:61527"/>
        <dbReference type="ChEBI" id="CHEBI:456216"/>
        <dbReference type="EC" id="2.7.1.4"/>
    </reaction>
</comment>
<dbReference type="CDD" id="cd24067">
    <property type="entry name" value="ASKHA_NBD_ROK_BsFRK-like"/>
    <property type="match status" value="1"/>
</dbReference>
<dbReference type="RefSeq" id="WP_194446579.1">
    <property type="nucleotide sequence ID" value="NZ_CP063849.1"/>
</dbReference>
<reference evidence="7 8" key="1">
    <citation type="submission" date="2020-10" db="EMBL/GenBank/DDBJ databases">
        <title>Complete genome sequence of Paludibaculum fermentans P105T, a facultatively anaerobic acidobacterium capable of dissimilatory Fe(III) reduction.</title>
        <authorList>
            <person name="Dedysh S.N."/>
            <person name="Beletsky A.V."/>
            <person name="Kulichevskaya I.S."/>
            <person name="Mardanov A.V."/>
            <person name="Ravin N.V."/>
        </authorList>
    </citation>
    <scope>NUCLEOTIDE SEQUENCE [LARGE SCALE GENOMIC DNA]</scope>
    <source>
        <strain evidence="7 8">P105</strain>
    </source>
</reference>
<dbReference type="Gene3D" id="3.30.420.40">
    <property type="match status" value="2"/>
</dbReference>